<dbReference type="Proteomes" id="UP000541444">
    <property type="component" value="Unassembled WGS sequence"/>
</dbReference>
<organism evidence="7 8">
    <name type="scientific">Kingdonia uniflora</name>
    <dbReference type="NCBI Taxonomy" id="39325"/>
    <lineage>
        <taxon>Eukaryota</taxon>
        <taxon>Viridiplantae</taxon>
        <taxon>Streptophyta</taxon>
        <taxon>Embryophyta</taxon>
        <taxon>Tracheophyta</taxon>
        <taxon>Spermatophyta</taxon>
        <taxon>Magnoliopsida</taxon>
        <taxon>Ranunculales</taxon>
        <taxon>Circaeasteraceae</taxon>
        <taxon>Kingdonia</taxon>
    </lineage>
</organism>
<evidence type="ECO:0000256" key="2">
    <source>
        <dbReference type="ARBA" id="ARBA00022630"/>
    </source>
</evidence>
<keyword evidence="5" id="KW-1133">Transmembrane helix</keyword>
<feature type="domain" description="4Fe-4S ferredoxin-type" evidence="6">
    <location>
        <begin position="202"/>
        <end position="222"/>
    </location>
</feature>
<dbReference type="PROSITE" id="PS00198">
    <property type="entry name" value="4FE4S_FER_1"/>
    <property type="match status" value="1"/>
</dbReference>
<feature type="transmembrane region" description="Helical" evidence="5">
    <location>
        <begin position="224"/>
        <end position="243"/>
    </location>
</feature>
<dbReference type="InterPro" id="IPR036188">
    <property type="entry name" value="FAD/NAD-bd_sf"/>
</dbReference>
<dbReference type="PANTHER" id="PTHR47470">
    <property type="entry name" value="CHOLESTEROL OXIDASE"/>
    <property type="match status" value="1"/>
</dbReference>
<accession>A0A7J7NF57</accession>
<keyword evidence="2" id="KW-0285">Flavoprotein</keyword>
<evidence type="ECO:0000313" key="7">
    <source>
        <dbReference type="EMBL" id="KAF6165869.1"/>
    </source>
</evidence>
<evidence type="ECO:0000256" key="4">
    <source>
        <dbReference type="ARBA" id="ARBA00023002"/>
    </source>
</evidence>
<comment type="cofactor">
    <cofactor evidence="1">
        <name>FAD</name>
        <dbReference type="ChEBI" id="CHEBI:57692"/>
    </cofactor>
</comment>
<comment type="caution">
    <text evidence="7">The sequence shown here is derived from an EMBL/GenBank/DDBJ whole genome shotgun (WGS) entry which is preliminary data.</text>
</comment>
<keyword evidence="5" id="KW-0812">Transmembrane</keyword>
<dbReference type="InterPro" id="IPR017900">
    <property type="entry name" value="4Fe4S_Fe_S_CS"/>
</dbReference>
<evidence type="ECO:0000256" key="1">
    <source>
        <dbReference type="ARBA" id="ARBA00001974"/>
    </source>
</evidence>
<keyword evidence="5" id="KW-0472">Membrane</keyword>
<dbReference type="GO" id="GO:0050660">
    <property type="term" value="F:flavin adenine dinucleotide binding"/>
    <property type="evidence" value="ECO:0007669"/>
    <property type="project" value="InterPro"/>
</dbReference>
<dbReference type="PROSITE" id="PS51379">
    <property type="entry name" value="4FE4S_FER_2"/>
    <property type="match status" value="1"/>
</dbReference>
<dbReference type="Gene3D" id="3.50.50.60">
    <property type="entry name" value="FAD/NAD(P)-binding domain"/>
    <property type="match status" value="1"/>
</dbReference>
<name>A0A7J7NF57_9MAGN</name>
<keyword evidence="4" id="KW-0560">Oxidoreductase</keyword>
<proteinExistence type="predicted"/>
<evidence type="ECO:0000256" key="5">
    <source>
        <dbReference type="SAM" id="Phobius"/>
    </source>
</evidence>
<dbReference type="SUPFAM" id="SSF51905">
    <property type="entry name" value="FAD/NAD(P)-binding domain"/>
    <property type="match status" value="1"/>
</dbReference>
<dbReference type="EMBL" id="JACGCM010000816">
    <property type="protein sequence ID" value="KAF6165869.1"/>
    <property type="molecule type" value="Genomic_DNA"/>
</dbReference>
<keyword evidence="8" id="KW-1185">Reference proteome</keyword>
<dbReference type="AlphaFoldDB" id="A0A7J7NF57"/>
<reference evidence="7 8" key="1">
    <citation type="journal article" date="2020" name="IScience">
        <title>Genome Sequencing of the Endangered Kingdonia uniflora (Circaeasteraceae, Ranunculales) Reveals Potential Mechanisms of Evolutionary Specialization.</title>
        <authorList>
            <person name="Sun Y."/>
            <person name="Deng T."/>
            <person name="Zhang A."/>
            <person name="Moore M.J."/>
            <person name="Landis J.B."/>
            <person name="Lin N."/>
            <person name="Zhang H."/>
            <person name="Zhang X."/>
            <person name="Huang J."/>
            <person name="Zhang X."/>
            <person name="Sun H."/>
            <person name="Wang H."/>
        </authorList>
    </citation>
    <scope>NUCLEOTIDE SEQUENCE [LARGE SCALE GENOMIC DNA]</scope>
    <source>
        <strain evidence="7">TB1705</strain>
        <tissue evidence="7">Leaf</tissue>
    </source>
</reference>
<protein>
    <recommendedName>
        <fullName evidence="6">4Fe-4S ferredoxin-type domain-containing protein</fullName>
    </recommendedName>
</protein>
<dbReference type="InterPro" id="IPR052542">
    <property type="entry name" value="Cholesterol_Oxidase"/>
</dbReference>
<dbReference type="InterPro" id="IPR000172">
    <property type="entry name" value="GMC_OxRdtase_N"/>
</dbReference>
<dbReference type="PANTHER" id="PTHR47470:SF1">
    <property type="entry name" value="FAD-DEPENDENT OXIDOREDUCTASE 2 FAD BINDING DOMAIN-CONTAINING PROTEIN"/>
    <property type="match status" value="1"/>
</dbReference>
<evidence type="ECO:0000256" key="3">
    <source>
        <dbReference type="ARBA" id="ARBA00022827"/>
    </source>
</evidence>
<gene>
    <name evidence="7" type="ORF">GIB67_012766</name>
</gene>
<dbReference type="Pfam" id="PF00732">
    <property type="entry name" value="GMC_oxred_N"/>
    <property type="match status" value="1"/>
</dbReference>
<sequence>MERDLDYVSMFDDRGKIDSYDTVVVGSGYGGSVAACRLSMAGIKVCLFEKGRKWEGPDFPTDSLKILSAARIESKNLGVSFGLKDALFQVRIQDDSLAAMACGLGGGSLVNCGVMVSTPVRARRNSKWPKEWEKDWEVCEASASAMLRSQSIPVEFSNAKVMKQIAYNEIEESCQSSFKLSINFKPEEASSNETGSQQMCSCLACGNCLSGCPYNAKNSTDKNYLVSAVQVYIFLFKVILFYLKYSLFLFLQ</sequence>
<keyword evidence="3" id="KW-0274">FAD</keyword>
<dbReference type="InterPro" id="IPR017896">
    <property type="entry name" value="4Fe4S_Fe-S-bd"/>
</dbReference>
<dbReference type="OrthoDB" id="9974421at2759"/>
<evidence type="ECO:0000313" key="8">
    <source>
        <dbReference type="Proteomes" id="UP000541444"/>
    </source>
</evidence>
<evidence type="ECO:0000259" key="6">
    <source>
        <dbReference type="PROSITE" id="PS51379"/>
    </source>
</evidence>
<dbReference type="GO" id="GO:0016614">
    <property type="term" value="F:oxidoreductase activity, acting on CH-OH group of donors"/>
    <property type="evidence" value="ECO:0007669"/>
    <property type="project" value="InterPro"/>
</dbReference>